<evidence type="ECO:0000259" key="8">
    <source>
        <dbReference type="PROSITE" id="PS50850"/>
    </source>
</evidence>
<dbReference type="GO" id="GO:0022857">
    <property type="term" value="F:transmembrane transporter activity"/>
    <property type="evidence" value="ECO:0007669"/>
    <property type="project" value="InterPro"/>
</dbReference>
<dbReference type="AlphaFoldDB" id="A0A7G2CCL0"/>
<organism evidence="9 10">
    <name type="scientific">Angomonas deanei</name>
    <dbReference type="NCBI Taxonomy" id="59799"/>
    <lineage>
        <taxon>Eukaryota</taxon>
        <taxon>Discoba</taxon>
        <taxon>Euglenozoa</taxon>
        <taxon>Kinetoplastea</taxon>
        <taxon>Metakinetoplastina</taxon>
        <taxon>Trypanosomatida</taxon>
        <taxon>Trypanosomatidae</taxon>
        <taxon>Strigomonadinae</taxon>
        <taxon>Angomonas</taxon>
    </lineage>
</organism>
<evidence type="ECO:0000313" key="10">
    <source>
        <dbReference type="Proteomes" id="UP000515908"/>
    </source>
</evidence>
<keyword evidence="5 7" id="KW-0472">Membrane</keyword>
<feature type="compositionally biased region" description="Basic and acidic residues" evidence="6">
    <location>
        <begin position="271"/>
        <end position="280"/>
    </location>
</feature>
<dbReference type="InterPro" id="IPR011701">
    <property type="entry name" value="MFS"/>
</dbReference>
<name>A0A7G2CCL0_9TRYP</name>
<feature type="transmembrane region" description="Helical" evidence="7">
    <location>
        <begin position="148"/>
        <end position="171"/>
    </location>
</feature>
<evidence type="ECO:0000256" key="6">
    <source>
        <dbReference type="SAM" id="MobiDB-lite"/>
    </source>
</evidence>
<dbReference type="GO" id="GO:0016020">
    <property type="term" value="C:membrane"/>
    <property type="evidence" value="ECO:0007669"/>
    <property type="project" value="UniProtKB-SubCell"/>
</dbReference>
<feature type="transmembrane region" description="Helical" evidence="7">
    <location>
        <begin position="359"/>
        <end position="379"/>
    </location>
</feature>
<dbReference type="VEuPathDB" id="TriTrypDB:ADEAN_000422400"/>
<reference evidence="9 10" key="1">
    <citation type="submission" date="2020-08" db="EMBL/GenBank/DDBJ databases">
        <authorList>
            <person name="Newling K."/>
            <person name="Davey J."/>
            <person name="Forrester S."/>
        </authorList>
    </citation>
    <scope>NUCLEOTIDE SEQUENCE [LARGE SCALE GENOMIC DNA]</scope>
    <source>
        <strain evidence="10">Crithidia deanei Carvalho (ATCC PRA-265)</strain>
    </source>
</reference>
<dbReference type="InterPro" id="IPR020846">
    <property type="entry name" value="MFS_dom"/>
</dbReference>
<dbReference type="SUPFAM" id="SSF103473">
    <property type="entry name" value="MFS general substrate transporter"/>
    <property type="match status" value="1"/>
</dbReference>
<dbReference type="EMBL" id="LR877151">
    <property type="protein sequence ID" value="CAD2216751.1"/>
    <property type="molecule type" value="Genomic_DNA"/>
</dbReference>
<dbReference type="Gene3D" id="1.20.1250.20">
    <property type="entry name" value="MFS general substrate transporter like domains"/>
    <property type="match status" value="1"/>
</dbReference>
<feature type="transmembrane region" description="Helical" evidence="7">
    <location>
        <begin position="59"/>
        <end position="80"/>
    </location>
</feature>
<accession>A0A7G2CCL0</accession>
<keyword evidence="2" id="KW-0813">Transport</keyword>
<feature type="region of interest" description="Disordered" evidence="6">
    <location>
        <begin position="267"/>
        <end position="297"/>
    </location>
</feature>
<evidence type="ECO:0000256" key="7">
    <source>
        <dbReference type="SAM" id="Phobius"/>
    </source>
</evidence>
<dbReference type="InterPro" id="IPR036259">
    <property type="entry name" value="MFS_trans_sf"/>
</dbReference>
<evidence type="ECO:0000256" key="1">
    <source>
        <dbReference type="ARBA" id="ARBA00004141"/>
    </source>
</evidence>
<proteinExistence type="predicted"/>
<evidence type="ECO:0000256" key="2">
    <source>
        <dbReference type="ARBA" id="ARBA00022448"/>
    </source>
</evidence>
<feature type="transmembrane region" description="Helical" evidence="7">
    <location>
        <begin position="327"/>
        <end position="347"/>
    </location>
</feature>
<keyword evidence="10" id="KW-1185">Reference proteome</keyword>
<keyword evidence="3 7" id="KW-0812">Transmembrane</keyword>
<evidence type="ECO:0000256" key="3">
    <source>
        <dbReference type="ARBA" id="ARBA00022692"/>
    </source>
</evidence>
<evidence type="ECO:0000256" key="5">
    <source>
        <dbReference type="ARBA" id="ARBA00023136"/>
    </source>
</evidence>
<feature type="domain" description="Major facilitator superfamily (MFS) profile" evidence="8">
    <location>
        <begin position="20"/>
        <end position="520"/>
    </location>
</feature>
<dbReference type="PROSITE" id="PS50850">
    <property type="entry name" value="MFS"/>
    <property type="match status" value="1"/>
</dbReference>
<dbReference type="PANTHER" id="PTHR23504">
    <property type="entry name" value="MAJOR FACILITATOR SUPERFAMILY DOMAIN-CONTAINING PROTEIN 10"/>
    <property type="match status" value="1"/>
</dbReference>
<dbReference type="Proteomes" id="UP000515908">
    <property type="component" value="Chromosome 07"/>
</dbReference>
<feature type="transmembrane region" description="Helical" evidence="7">
    <location>
        <begin position="197"/>
        <end position="219"/>
    </location>
</feature>
<protein>
    <submittedName>
        <fullName evidence="9">Major Facilitator Superfamily/Sugar (And other) transporter, putative</fullName>
    </submittedName>
</protein>
<dbReference type="InterPro" id="IPR001958">
    <property type="entry name" value="Tet-R_TetA/multi-R_MdtG-like"/>
</dbReference>
<dbReference type="Pfam" id="PF07690">
    <property type="entry name" value="MFS_1"/>
    <property type="match status" value="1"/>
</dbReference>
<feature type="transmembrane region" description="Helical" evidence="7">
    <location>
        <begin position="92"/>
        <end position="110"/>
    </location>
</feature>
<evidence type="ECO:0000313" key="9">
    <source>
        <dbReference type="EMBL" id="CAD2216751.1"/>
    </source>
</evidence>
<comment type="subcellular location">
    <subcellularLocation>
        <location evidence="1">Membrane</location>
        <topology evidence="1">Multi-pass membrane protein</topology>
    </subcellularLocation>
</comment>
<dbReference type="PANTHER" id="PTHR23504:SF15">
    <property type="entry name" value="MAJOR FACILITATOR SUPERFAMILY (MFS) PROFILE DOMAIN-CONTAINING PROTEIN"/>
    <property type="match status" value="1"/>
</dbReference>
<keyword evidence="4 7" id="KW-1133">Transmembrane helix</keyword>
<dbReference type="PRINTS" id="PR01035">
    <property type="entry name" value="TCRTETA"/>
</dbReference>
<evidence type="ECO:0000256" key="4">
    <source>
        <dbReference type="ARBA" id="ARBA00022989"/>
    </source>
</evidence>
<feature type="transmembrane region" description="Helical" evidence="7">
    <location>
        <begin position="490"/>
        <end position="510"/>
    </location>
</feature>
<gene>
    <name evidence="9" type="ORF">ADEAN_000422400</name>
</gene>
<sequence>MPRRRAQDDESHATPLPLYQLVPMVLVLLNESLCGSMIQPFSALLVAKLVNVDKNKAGYLSGVVVGVFMLGQVVSARTWGWLSDQYGRRFPLISGLCTSGLAMLGFGLSTNIYQLAFFRFLHGLFNGNVLVAKTMMADITDKTNEAKGFSFISLVSAIGFLIGPGLGGLLYDPVNSHPAVWEKVGIHKGSIFEERPALLPSLFVLVYTIIGYLVCTFFVRESNPNAKPLPWWVPYICPCFLVPAKKFVPVGSEMLVVMEEVATEASGSEATHVEVNESENRSTALKGSGSPDADAPDEADEAEVHYENFGYKEAFQRTYTRFMLMQYMTLVLADTALKECLNLWVISTKEAGGLDLSQQALSFILLFNSVPLFASNILFHKICTFYKNKMGLFRMSVVTAGIAALNMPLGSYLSSFTWTIVYLLLSTSVRQMCCSWCYSLNTMLTARSAPPGHVGSIMGINQSCGAAMRGIAPLIASPIFAYSIHGSWPFPFNHVFVFYLSALLLFICGYRSYRIRTNEEGGLVMVG</sequence>